<dbReference type="AlphaFoldDB" id="A0A8S0PWE5"/>
<dbReference type="EMBL" id="CACTIH010000275">
    <property type="protein sequence ID" value="CAA2958607.1"/>
    <property type="molecule type" value="Genomic_DNA"/>
</dbReference>
<dbReference type="Pfam" id="PF04000">
    <property type="entry name" value="Sas10_Utp3"/>
    <property type="match status" value="1"/>
</dbReference>
<dbReference type="Gramene" id="OE9A101120T1">
    <property type="protein sequence ID" value="OE9A101120C1"/>
    <property type="gene ID" value="OE9A101120"/>
</dbReference>
<dbReference type="OrthoDB" id="203440at2759"/>
<dbReference type="Proteomes" id="UP000594638">
    <property type="component" value="Unassembled WGS sequence"/>
</dbReference>
<sequence length="322" mass="37066">MDTEANTCLPQSDRIKKESLQLVAVLKEMKDGLDTVRTKIQALTTKVKAENFCTADGISYLEAKHLLLLNYCQSLVYYLLRKAKGLSIHGHPIVQSLVEIRLYLEKIRPIDKKYQYQIQKLTRAIETTEEKSGSTEKEANATQKTEDMLKYHPNPDLLVSKVNTTVEDGDGVYRPPKLAPAIMEEDKISRQERNALRKERESLRQAKQSAYVRELMNDLEGRPEEITETVGPESRELTKYIAKMEERAQQEEEHFTRAPLTKSEKKTMKHLKKSRNGLLGLTESFYDEIKSLPLGDSLTEQTTAFDIGSHGDRKFKRRKRKH</sequence>
<name>A0A8S0PWE5_OLEEU</name>
<proteinExistence type="predicted"/>
<protein>
    <submittedName>
        <fullName evidence="1">Neuroguidin</fullName>
    </submittedName>
</protein>
<evidence type="ECO:0000313" key="2">
    <source>
        <dbReference type="Proteomes" id="UP000594638"/>
    </source>
</evidence>
<dbReference type="PANTHER" id="PTHR13237">
    <property type="entry name" value="SOMETHING ABOUT SILENCING PROTEIN 10-RELATED"/>
    <property type="match status" value="1"/>
</dbReference>
<comment type="caution">
    <text evidence="1">The sequence shown here is derived from an EMBL/GenBank/DDBJ whole genome shotgun (WGS) entry which is preliminary data.</text>
</comment>
<organism evidence="1 2">
    <name type="scientific">Olea europaea subsp. europaea</name>
    <dbReference type="NCBI Taxonomy" id="158383"/>
    <lineage>
        <taxon>Eukaryota</taxon>
        <taxon>Viridiplantae</taxon>
        <taxon>Streptophyta</taxon>
        <taxon>Embryophyta</taxon>
        <taxon>Tracheophyta</taxon>
        <taxon>Spermatophyta</taxon>
        <taxon>Magnoliopsida</taxon>
        <taxon>eudicotyledons</taxon>
        <taxon>Gunneridae</taxon>
        <taxon>Pentapetalae</taxon>
        <taxon>asterids</taxon>
        <taxon>lamiids</taxon>
        <taxon>Lamiales</taxon>
        <taxon>Oleaceae</taxon>
        <taxon>Oleeae</taxon>
        <taxon>Olea</taxon>
    </lineage>
</organism>
<dbReference type="GO" id="GO:0032040">
    <property type="term" value="C:small-subunit processome"/>
    <property type="evidence" value="ECO:0007669"/>
    <property type="project" value="TreeGrafter"/>
</dbReference>
<accession>A0A8S0PWE5</accession>
<keyword evidence="2" id="KW-1185">Reference proteome</keyword>
<gene>
    <name evidence="1" type="ORF">OLEA9_A101120</name>
</gene>
<dbReference type="InterPro" id="IPR007146">
    <property type="entry name" value="Sas10/Utp3/C1D"/>
</dbReference>
<dbReference type="GO" id="GO:0000462">
    <property type="term" value="P:maturation of SSU-rRNA from tricistronic rRNA transcript (SSU-rRNA, 5.8S rRNA, LSU-rRNA)"/>
    <property type="evidence" value="ECO:0007669"/>
    <property type="project" value="TreeGrafter"/>
</dbReference>
<evidence type="ECO:0000313" key="1">
    <source>
        <dbReference type="EMBL" id="CAA2958607.1"/>
    </source>
</evidence>
<dbReference type="PANTHER" id="PTHR13237:SF9">
    <property type="entry name" value="NEUROGUIDIN"/>
    <property type="match status" value="1"/>
</dbReference>
<reference evidence="1 2" key="1">
    <citation type="submission" date="2019-12" db="EMBL/GenBank/DDBJ databases">
        <authorList>
            <person name="Alioto T."/>
            <person name="Alioto T."/>
            <person name="Gomez Garrido J."/>
        </authorList>
    </citation>
    <scope>NUCLEOTIDE SEQUENCE [LARGE SCALE GENOMIC DNA]</scope>
</reference>